<feature type="domain" description="Heterokaryon incompatibility" evidence="1">
    <location>
        <begin position="22"/>
        <end position="126"/>
    </location>
</feature>
<dbReference type="PANTHER" id="PTHR10622">
    <property type="entry name" value="HET DOMAIN-CONTAINING PROTEIN"/>
    <property type="match status" value="1"/>
</dbReference>
<evidence type="ECO:0000259" key="1">
    <source>
        <dbReference type="Pfam" id="PF06985"/>
    </source>
</evidence>
<dbReference type="PANTHER" id="PTHR10622:SF10">
    <property type="entry name" value="HET DOMAIN-CONTAINING PROTEIN"/>
    <property type="match status" value="1"/>
</dbReference>
<dbReference type="InterPro" id="IPR058525">
    <property type="entry name" value="DUF8212"/>
</dbReference>
<dbReference type="AlphaFoldDB" id="A0A1M2W6Y7"/>
<dbReference type="STRING" id="154538.A0A1M2W6Y7"/>
<dbReference type="Pfam" id="PF06985">
    <property type="entry name" value="HET"/>
    <property type="match status" value="1"/>
</dbReference>
<dbReference type="Pfam" id="PF26640">
    <property type="entry name" value="DUF8212"/>
    <property type="match status" value="1"/>
</dbReference>
<dbReference type="Proteomes" id="UP000184267">
    <property type="component" value="Unassembled WGS sequence"/>
</dbReference>
<proteinExistence type="predicted"/>
<name>A0A1M2W6Y7_TRAPU</name>
<keyword evidence="4" id="KW-1185">Reference proteome</keyword>
<evidence type="ECO:0000313" key="4">
    <source>
        <dbReference type="Proteomes" id="UP000184267"/>
    </source>
</evidence>
<dbReference type="InterPro" id="IPR010730">
    <property type="entry name" value="HET"/>
</dbReference>
<protein>
    <submittedName>
        <fullName evidence="3">Vegetative incompatibility protein HET-E-1</fullName>
    </submittedName>
</protein>
<feature type="domain" description="DUF8212" evidence="2">
    <location>
        <begin position="240"/>
        <end position="371"/>
    </location>
</feature>
<evidence type="ECO:0000313" key="3">
    <source>
        <dbReference type="EMBL" id="OJT15618.1"/>
    </source>
</evidence>
<comment type="caution">
    <text evidence="3">The sequence shown here is derived from an EMBL/GenBank/DDBJ whole genome shotgun (WGS) entry which is preliminary data.</text>
</comment>
<reference evidence="3 4" key="1">
    <citation type="submission" date="2016-10" db="EMBL/GenBank/DDBJ databases">
        <title>Genome sequence of the basidiomycete white-rot fungus Trametes pubescens.</title>
        <authorList>
            <person name="Makela M.R."/>
            <person name="Granchi Z."/>
            <person name="Peng M."/>
            <person name="De Vries R.P."/>
            <person name="Grigoriev I."/>
            <person name="Riley R."/>
            <person name="Hilden K."/>
        </authorList>
    </citation>
    <scope>NUCLEOTIDE SEQUENCE [LARGE SCALE GENOMIC DNA]</scope>
    <source>
        <strain evidence="3 4">FBCC735</strain>
    </source>
</reference>
<sequence>MWLLNTSTYQLLFRQDPSRVHYAILSHVWDLVGEQTFQDVQAIHASARNDFPDAPEDGDPRLLRNRLGAKIWCGCDYARARGYPYLWIDSCCIDKTSSAELSEAINSMFDWYSQAAVCYVFLFDVSAGDRPAAKDSSFRRSMWFKRGWTLQELIVPSRDVFLSKDWRMIGTKAGLASVIEDATKINVDVLPHRRQLHTVSVAERMAWASGRETTRVEDEAYCLMGIFGVRLPVIYGEGSQAFARLQEVIMRRIRDQSLLAWGIESDSVHCISPKGFWPCMTSVPTDKLRASKTAYLFASSARDFRRSSGLSPIPLDTFASILELSKAIDPPLYTPSGYGVRTTFPVCTLRCPTRATDDCAQVHLAILACEDVYGRLPTLLLHLEGVGSQCLIGGFEFIRTPELGPPSARKPSSSVLQASRRGSTDFTTADMLYIQFKGLCKIILPCWTLEHLGALGVSVNGAVEDGEMVPVSLSLRQRHGNPRGAQWYHNFTLTHGGDARGAITVAVFTCPSSDYLGPLHASVVWGSEYGMGISGHR</sequence>
<dbReference type="OrthoDB" id="2749026at2759"/>
<dbReference type="EMBL" id="MNAD01000147">
    <property type="protein sequence ID" value="OJT15618.1"/>
    <property type="molecule type" value="Genomic_DNA"/>
</dbReference>
<gene>
    <name evidence="3" type="ORF">TRAPUB_5946</name>
</gene>
<evidence type="ECO:0000259" key="2">
    <source>
        <dbReference type="Pfam" id="PF26640"/>
    </source>
</evidence>
<accession>A0A1M2W6Y7</accession>
<organism evidence="3 4">
    <name type="scientific">Trametes pubescens</name>
    <name type="common">White-rot fungus</name>
    <dbReference type="NCBI Taxonomy" id="154538"/>
    <lineage>
        <taxon>Eukaryota</taxon>
        <taxon>Fungi</taxon>
        <taxon>Dikarya</taxon>
        <taxon>Basidiomycota</taxon>
        <taxon>Agaricomycotina</taxon>
        <taxon>Agaricomycetes</taxon>
        <taxon>Polyporales</taxon>
        <taxon>Polyporaceae</taxon>
        <taxon>Trametes</taxon>
    </lineage>
</organism>